<organism evidence="8 9">
    <name type="scientific">Neobacillus vireti LMG 21834</name>
    <dbReference type="NCBI Taxonomy" id="1131730"/>
    <lineage>
        <taxon>Bacteria</taxon>
        <taxon>Bacillati</taxon>
        <taxon>Bacillota</taxon>
        <taxon>Bacilli</taxon>
        <taxon>Bacillales</taxon>
        <taxon>Bacillaceae</taxon>
        <taxon>Neobacillus</taxon>
    </lineage>
</organism>
<dbReference type="RefSeq" id="WP_024027973.1">
    <property type="nucleotide sequence ID" value="NZ_ALAN01000058.1"/>
</dbReference>
<feature type="transmembrane region" description="Helical" evidence="7">
    <location>
        <begin position="290"/>
        <end position="309"/>
    </location>
</feature>
<feature type="transmembrane region" description="Helical" evidence="7">
    <location>
        <begin position="147"/>
        <end position="167"/>
    </location>
</feature>
<feature type="transmembrane region" description="Helical" evidence="7">
    <location>
        <begin position="44"/>
        <end position="61"/>
    </location>
</feature>
<comment type="subcellular location">
    <subcellularLocation>
        <location evidence="1">Cell membrane</location>
        <topology evidence="1">Multi-pass membrane protein</topology>
    </subcellularLocation>
</comment>
<protein>
    <submittedName>
        <fullName evidence="8">Polysaccharide biosynthesis protein</fullName>
    </submittedName>
</protein>
<keyword evidence="5 7" id="KW-1133">Transmembrane helix</keyword>
<evidence type="ECO:0000256" key="6">
    <source>
        <dbReference type="ARBA" id="ARBA00023136"/>
    </source>
</evidence>
<feature type="transmembrane region" description="Helical" evidence="7">
    <location>
        <begin position="321"/>
        <end position="345"/>
    </location>
</feature>
<feature type="transmembrane region" description="Helical" evidence="7">
    <location>
        <begin position="173"/>
        <end position="194"/>
    </location>
</feature>
<keyword evidence="3" id="KW-1003">Cell membrane</keyword>
<feature type="transmembrane region" description="Helical" evidence="7">
    <location>
        <begin position="21"/>
        <end position="38"/>
    </location>
</feature>
<keyword evidence="9" id="KW-1185">Reference proteome</keyword>
<feature type="transmembrane region" description="Helical" evidence="7">
    <location>
        <begin position="117"/>
        <end position="138"/>
    </location>
</feature>
<dbReference type="PANTHER" id="PTHR30250">
    <property type="entry name" value="PST FAMILY PREDICTED COLANIC ACID TRANSPORTER"/>
    <property type="match status" value="1"/>
</dbReference>
<feature type="transmembrane region" description="Helical" evidence="7">
    <location>
        <begin position="366"/>
        <end position="397"/>
    </location>
</feature>
<dbReference type="GO" id="GO:0005886">
    <property type="term" value="C:plasma membrane"/>
    <property type="evidence" value="ECO:0007669"/>
    <property type="project" value="UniProtKB-SubCell"/>
</dbReference>
<proteinExistence type="inferred from homology"/>
<name>A0AB94IQD6_9BACI</name>
<keyword evidence="4 7" id="KW-0812">Transmembrane</keyword>
<evidence type="ECO:0000256" key="5">
    <source>
        <dbReference type="ARBA" id="ARBA00022989"/>
    </source>
</evidence>
<sequence>MEDNKLKSKVLISLFWKMMESGGVQGVQFVVQIVLARLLLPEDYGNIALVSIFIVLGNVFVQRGFNTALIQKKDTDEVDFSSAFYLSLFTAGSLYLVLFFISPLIADFFQASNLVEILRVLAVMLFFGAVNSIQGAYIAKKMLFRKLFFSSVGAILVSGTLGIVTAYSGWGVWALVIQQLANQILTTIILWFTVKWRPKLLFSKKRVKSLFSYGWKLLVASLIDVLEKDVRSLIIGKFYSPAMLGVYNRGEQFPKLIVNNINGPIQSVMLPALSSQQHNKVKVKNMVRRSITTCSFIVFPSMVGLAVIAEPLTKILLTEKWLPSVPFLVIFSASYALWPIHTANLQAINALGRSDIFLKLEIAKKIIGLIVLLASLPFGVYAIALGSLLSGIISTFVNAYPNNKLLDYNYKEQWKDIMPSLLLSLAVGGAIYNIRIFSMGDLLTIILQIFSEGILYLGLAKLFKMESYKYIVSTGKEFLKNR</sequence>
<feature type="transmembrane region" description="Helical" evidence="7">
    <location>
        <begin position="442"/>
        <end position="463"/>
    </location>
</feature>
<dbReference type="Pfam" id="PF13440">
    <property type="entry name" value="Polysacc_synt_3"/>
    <property type="match status" value="1"/>
</dbReference>
<evidence type="ECO:0000256" key="3">
    <source>
        <dbReference type="ARBA" id="ARBA00022475"/>
    </source>
</evidence>
<keyword evidence="6 7" id="KW-0472">Membrane</keyword>
<evidence type="ECO:0000313" key="8">
    <source>
        <dbReference type="EMBL" id="ETI69198.1"/>
    </source>
</evidence>
<dbReference type="CDD" id="cd13127">
    <property type="entry name" value="MATE_tuaB_like"/>
    <property type="match status" value="1"/>
</dbReference>
<accession>A0AB94IQD6</accession>
<evidence type="ECO:0000256" key="1">
    <source>
        <dbReference type="ARBA" id="ARBA00004651"/>
    </source>
</evidence>
<evidence type="ECO:0000256" key="7">
    <source>
        <dbReference type="SAM" id="Phobius"/>
    </source>
</evidence>
<comment type="similarity">
    <text evidence="2">Belongs to the polysaccharide synthase family.</text>
</comment>
<evidence type="ECO:0000256" key="4">
    <source>
        <dbReference type="ARBA" id="ARBA00022692"/>
    </source>
</evidence>
<dbReference type="AlphaFoldDB" id="A0AB94IQD6"/>
<feature type="transmembrane region" description="Helical" evidence="7">
    <location>
        <begin position="417"/>
        <end position="435"/>
    </location>
</feature>
<comment type="caution">
    <text evidence="8">The sequence shown here is derived from an EMBL/GenBank/DDBJ whole genome shotgun (WGS) entry which is preliminary data.</text>
</comment>
<evidence type="ECO:0000256" key="2">
    <source>
        <dbReference type="ARBA" id="ARBA00007430"/>
    </source>
</evidence>
<reference evidence="8 9" key="1">
    <citation type="journal article" date="2014" name="Environ. Microbiol.">
        <title>The nitrate-ammonifying and nosZ-carrying bacterium Bacillus vireti is a potent source and sink for nitric and nitrous oxide under high nitrate conditions.</title>
        <authorList>
            <person name="Mania D."/>
            <person name="Heylen K."/>
            <person name="van Spanning R.J."/>
            <person name="Frostegard A."/>
        </authorList>
    </citation>
    <scope>NUCLEOTIDE SEQUENCE [LARGE SCALE GENOMIC DNA]</scope>
    <source>
        <strain evidence="8 9">LMG 21834</strain>
    </source>
</reference>
<dbReference type="InterPro" id="IPR050833">
    <property type="entry name" value="Poly_Biosynth_Transport"/>
</dbReference>
<dbReference type="PANTHER" id="PTHR30250:SF10">
    <property type="entry name" value="LIPOPOLYSACCHARIDE BIOSYNTHESIS PROTEIN WZXC"/>
    <property type="match status" value="1"/>
</dbReference>
<feature type="transmembrane region" description="Helical" evidence="7">
    <location>
        <begin position="82"/>
        <end position="105"/>
    </location>
</feature>
<dbReference type="EMBL" id="ALAN01000058">
    <property type="protein sequence ID" value="ETI69198.1"/>
    <property type="molecule type" value="Genomic_DNA"/>
</dbReference>
<evidence type="ECO:0000313" key="9">
    <source>
        <dbReference type="Proteomes" id="UP000018877"/>
    </source>
</evidence>
<gene>
    <name evidence="8" type="ORF">BAVI_08866</name>
</gene>
<dbReference type="Proteomes" id="UP000018877">
    <property type="component" value="Unassembled WGS sequence"/>
</dbReference>